<dbReference type="GO" id="GO:0030429">
    <property type="term" value="F:kynureninase activity"/>
    <property type="evidence" value="ECO:0007669"/>
    <property type="project" value="UniProtKB-UniRule"/>
</dbReference>
<dbReference type="InterPro" id="IPR010111">
    <property type="entry name" value="Kynureninase"/>
</dbReference>
<dbReference type="GO" id="GO:0034354">
    <property type="term" value="P:'de novo' NAD+ biosynthetic process from L-tryptophan"/>
    <property type="evidence" value="ECO:0007669"/>
    <property type="project" value="UniProtKB-UniRule"/>
</dbReference>
<evidence type="ECO:0000256" key="5">
    <source>
        <dbReference type="PIRNR" id="PIRNR038800"/>
    </source>
</evidence>
<feature type="binding site" evidence="4">
    <location>
        <position position="119"/>
    </location>
    <ligand>
        <name>pyridoxal 5'-phosphate</name>
        <dbReference type="ChEBI" id="CHEBI:597326"/>
    </ligand>
</feature>
<keyword evidence="3 4" id="KW-0663">Pyridoxal phosphate</keyword>
<dbReference type="PIRSF" id="PIRSF038800">
    <property type="entry name" value="KYNU"/>
    <property type="match status" value="1"/>
</dbReference>
<dbReference type="Pfam" id="PF22580">
    <property type="entry name" value="KYNU_C"/>
    <property type="match status" value="1"/>
</dbReference>
<dbReference type="InterPro" id="IPR015422">
    <property type="entry name" value="PyrdxlP-dep_Trfase_small"/>
</dbReference>
<dbReference type="PANTHER" id="PTHR14084:SF0">
    <property type="entry name" value="KYNURENINASE"/>
    <property type="match status" value="1"/>
</dbReference>
<comment type="function">
    <text evidence="4 5">Catalyzes the cleavage of L-kynurenine (L-Kyn) and L-3-hydroxykynurenine (L-3OHKyn) into anthranilic acid (AA) and 3-hydroxyanthranilic acid (3-OHAA), respectively.</text>
</comment>
<dbReference type="SUPFAM" id="SSF53383">
    <property type="entry name" value="PLP-dependent transferases"/>
    <property type="match status" value="1"/>
</dbReference>
<dbReference type="UniPathway" id="UPA00253">
    <property type="reaction ID" value="UER00329"/>
</dbReference>
<feature type="modified residue" description="N6-(pyridoxal phosphate)lysine" evidence="4">
    <location>
        <position position="258"/>
    </location>
</feature>
<dbReference type="Gene3D" id="3.40.640.10">
    <property type="entry name" value="Type I PLP-dependent aspartate aminotransferase-like (Major domain)"/>
    <property type="match status" value="1"/>
</dbReference>
<dbReference type="UniPathway" id="UPA00334">
    <property type="reaction ID" value="UER00455"/>
</dbReference>
<accession>A0A8E2DSS6</accession>
<proteinExistence type="inferred from homology"/>
<comment type="pathway">
    <text evidence="4 5">Cofactor biosynthesis; NAD(+) biosynthesis; quinolinate from L-kynurenine: step 2/3.</text>
</comment>
<feature type="binding site" evidence="4">
    <location>
        <position position="257"/>
    </location>
    <ligand>
        <name>pyridoxal 5'-phosphate</name>
        <dbReference type="ChEBI" id="CHEBI:597326"/>
    </ligand>
</feature>
<dbReference type="GO" id="GO:0019441">
    <property type="term" value="P:L-tryptophan catabolic process to kynurenine"/>
    <property type="evidence" value="ECO:0007669"/>
    <property type="project" value="TreeGrafter"/>
</dbReference>
<evidence type="ECO:0000256" key="4">
    <source>
        <dbReference type="HAMAP-Rule" id="MF_03017"/>
    </source>
</evidence>
<dbReference type="FunFam" id="3.40.640.10:FF:000031">
    <property type="entry name" value="Kynureninase"/>
    <property type="match status" value="1"/>
</dbReference>
<gene>
    <name evidence="4" type="primary">BNA5</name>
    <name evidence="7" type="ORF">OBBRIDRAFT_788760</name>
</gene>
<feature type="binding site" evidence="4">
    <location>
        <position position="235"/>
    </location>
    <ligand>
        <name>pyridoxal 5'-phosphate</name>
        <dbReference type="ChEBI" id="CHEBI:597326"/>
    </ligand>
</feature>
<protein>
    <recommendedName>
        <fullName evidence="4 5">Kynureninase</fullName>
        <ecNumber evidence="4 5">3.7.1.3</ecNumber>
    </recommendedName>
    <alternativeName>
        <fullName evidence="4">Biosynthesis of nicotinic acid protein 5</fullName>
    </alternativeName>
    <alternativeName>
        <fullName evidence="4">L-kynurenine hydrolase</fullName>
    </alternativeName>
</protein>
<comment type="catalytic activity">
    <reaction evidence="4 5">
        <text>L-kynurenine + H2O = anthranilate + L-alanine + H(+)</text>
        <dbReference type="Rhea" id="RHEA:16813"/>
        <dbReference type="ChEBI" id="CHEBI:15377"/>
        <dbReference type="ChEBI" id="CHEBI:15378"/>
        <dbReference type="ChEBI" id="CHEBI:16567"/>
        <dbReference type="ChEBI" id="CHEBI:57959"/>
        <dbReference type="ChEBI" id="CHEBI:57972"/>
        <dbReference type="EC" id="3.7.1.3"/>
    </reaction>
</comment>
<dbReference type="GO" id="GO:0019805">
    <property type="term" value="P:quinolinate biosynthetic process"/>
    <property type="evidence" value="ECO:0007669"/>
    <property type="project" value="UniProtKB-UniRule"/>
</dbReference>
<comment type="cofactor">
    <cofactor evidence="4 5">
        <name>pyridoxal 5'-phosphate</name>
        <dbReference type="ChEBI" id="CHEBI:597326"/>
    </cofactor>
</comment>
<dbReference type="GO" id="GO:0005737">
    <property type="term" value="C:cytoplasm"/>
    <property type="evidence" value="ECO:0007669"/>
    <property type="project" value="UniProtKB-SubCell"/>
</dbReference>
<dbReference type="Proteomes" id="UP000250043">
    <property type="component" value="Unassembled WGS sequence"/>
</dbReference>
<comment type="subunit">
    <text evidence="4 5">Homodimer.</text>
</comment>
<dbReference type="NCBIfam" id="TIGR01814">
    <property type="entry name" value="kynureninase"/>
    <property type="match status" value="1"/>
</dbReference>
<dbReference type="EC" id="3.7.1.3" evidence="4 5"/>
<feature type="domain" description="Aminotransferase class V" evidence="6">
    <location>
        <begin position="88"/>
        <end position="278"/>
    </location>
</feature>
<dbReference type="HAMAP" id="MF_01970">
    <property type="entry name" value="Kynureninase"/>
    <property type="match status" value="1"/>
</dbReference>
<feature type="binding site" evidence="4">
    <location>
        <begin position="147"/>
        <end position="150"/>
    </location>
    <ligand>
        <name>pyridoxal 5'-phosphate</name>
        <dbReference type="ChEBI" id="CHEBI:597326"/>
    </ligand>
</feature>
<dbReference type="OrthoDB" id="5978656at2759"/>
<feature type="binding site" evidence="4">
    <location>
        <position position="286"/>
    </location>
    <ligand>
        <name>pyridoxal 5'-phosphate</name>
        <dbReference type="ChEBI" id="CHEBI:597326"/>
    </ligand>
</feature>
<dbReference type="GO" id="GO:0097053">
    <property type="term" value="P:L-kynurenine catabolic process"/>
    <property type="evidence" value="ECO:0007669"/>
    <property type="project" value="UniProtKB-UniRule"/>
</dbReference>
<dbReference type="GO" id="GO:0043420">
    <property type="term" value="P:anthranilate metabolic process"/>
    <property type="evidence" value="ECO:0007669"/>
    <property type="project" value="UniProtKB-UniRule"/>
</dbReference>
<dbReference type="InterPro" id="IPR000192">
    <property type="entry name" value="Aminotrans_V_dom"/>
</dbReference>
<dbReference type="PANTHER" id="PTHR14084">
    <property type="entry name" value="KYNURENINASE"/>
    <property type="match status" value="1"/>
</dbReference>
<evidence type="ECO:0000313" key="7">
    <source>
        <dbReference type="EMBL" id="OCH95021.1"/>
    </source>
</evidence>
<comment type="catalytic activity">
    <reaction evidence="5">
        <text>3-hydroxy-L-kynurenine + H2O = 3-hydroxyanthranilate + L-alanine + H(+)</text>
        <dbReference type="Rhea" id="RHEA:25143"/>
        <dbReference type="ChEBI" id="CHEBI:15377"/>
        <dbReference type="ChEBI" id="CHEBI:15378"/>
        <dbReference type="ChEBI" id="CHEBI:36559"/>
        <dbReference type="ChEBI" id="CHEBI:57972"/>
        <dbReference type="ChEBI" id="CHEBI:58125"/>
        <dbReference type="EC" id="3.7.1.3"/>
    </reaction>
</comment>
<evidence type="ECO:0000256" key="1">
    <source>
        <dbReference type="ARBA" id="ARBA00022642"/>
    </source>
</evidence>
<organism evidence="7 8">
    <name type="scientific">Obba rivulosa</name>
    <dbReference type="NCBI Taxonomy" id="1052685"/>
    <lineage>
        <taxon>Eukaryota</taxon>
        <taxon>Fungi</taxon>
        <taxon>Dikarya</taxon>
        <taxon>Basidiomycota</taxon>
        <taxon>Agaricomycotina</taxon>
        <taxon>Agaricomycetes</taxon>
        <taxon>Polyporales</taxon>
        <taxon>Gelatoporiaceae</taxon>
        <taxon>Obba</taxon>
    </lineage>
</organism>
<feature type="binding site" evidence="4">
    <location>
        <position position="120"/>
    </location>
    <ligand>
        <name>pyridoxal 5'-phosphate</name>
        <dbReference type="ChEBI" id="CHEBI:597326"/>
    </ligand>
</feature>
<evidence type="ECO:0000313" key="8">
    <source>
        <dbReference type="Proteomes" id="UP000250043"/>
    </source>
</evidence>
<sequence length="480" mass="52263">MPAAAASAAFVLPPEQDPIAQLRDEFAIPTNKQIGATAAGAELEDAPCTYMAGNSLGLMPKRAKKLVQEELEVWSTRAVEGHFDHPYGRPWVSITDNVNPLLADLIGAKEAEVACMSTLTANLHLMLNTFYRPTKERYKILCEAHAFPSDQYALASQVASHGFNPKEALIELPPRTGEYSLREEDILDVLALEGESIALVLFPGVQYYTGQVFNIQSITKAAKEQGCVCGWDLAHAVGNVPLALHDWKVDFAVWCSYKYLNSGPGGISGLFVHESWSGQPIRNAGWWGHDPVTRFDMPPTFSAIPGAQGFQQSNPSVLTTVALLGSLQVFKEAGGMAPLRARSVRLTGYLDALIRRSRFWVPPTRAGSYTSPRPSVSIITPVGAARGSQLSLLILPTGKGFMPRVLQGMKERGVLGDSRKPDVIRLAPCALYNSWEDVERAVAVLEEVLDEIEHEGVASKVVVEAQEKLRSSVQTMATIV</sequence>
<dbReference type="GO" id="GO:0030170">
    <property type="term" value="F:pyridoxal phosphate binding"/>
    <property type="evidence" value="ECO:0007669"/>
    <property type="project" value="UniProtKB-UniRule"/>
</dbReference>
<keyword evidence="2 4" id="KW-0378">Hydrolase</keyword>
<feature type="binding site" evidence="4">
    <location>
        <position position="232"/>
    </location>
    <ligand>
        <name>pyridoxal 5'-phosphate</name>
        <dbReference type="ChEBI" id="CHEBI:597326"/>
    </ligand>
</feature>
<evidence type="ECO:0000259" key="6">
    <source>
        <dbReference type="Pfam" id="PF00266"/>
    </source>
</evidence>
<keyword evidence="8" id="KW-1185">Reference proteome</keyword>
<comment type="caution">
    <text evidence="4">Lacks conserved residue(s) required for the propagation of feature annotation.</text>
</comment>
<comment type="subcellular location">
    <subcellularLocation>
        <location evidence="4 5">Cytoplasm</location>
    </subcellularLocation>
</comment>
<dbReference type="InterPro" id="IPR015421">
    <property type="entry name" value="PyrdxlP-dep_Trfase_major"/>
</dbReference>
<dbReference type="EMBL" id="KV722339">
    <property type="protein sequence ID" value="OCH95021.1"/>
    <property type="molecule type" value="Genomic_DNA"/>
</dbReference>
<dbReference type="Pfam" id="PF00266">
    <property type="entry name" value="Aminotran_5"/>
    <property type="match status" value="1"/>
</dbReference>
<evidence type="ECO:0000256" key="3">
    <source>
        <dbReference type="ARBA" id="ARBA00022898"/>
    </source>
</evidence>
<keyword evidence="4 5" id="KW-0963">Cytoplasm</keyword>
<keyword evidence="1 4" id="KW-0662">Pyridine nucleotide biosynthesis</keyword>
<name>A0A8E2DSS6_9APHY</name>
<dbReference type="InterPro" id="IPR015424">
    <property type="entry name" value="PyrdxlP-dep_Trfase"/>
</dbReference>
<comment type="pathway">
    <text evidence="4 5">Amino-acid degradation; L-kynurenine degradation; L-alanine and anthranilate from L-kynurenine: step 1/1.</text>
</comment>
<reference evidence="7 8" key="1">
    <citation type="submission" date="2016-07" db="EMBL/GenBank/DDBJ databases">
        <title>Draft genome of the white-rot fungus Obba rivulosa 3A-2.</title>
        <authorList>
            <consortium name="DOE Joint Genome Institute"/>
            <person name="Miettinen O."/>
            <person name="Riley R."/>
            <person name="Acob R."/>
            <person name="Barry K."/>
            <person name="Cullen D."/>
            <person name="De Vries R."/>
            <person name="Hainaut M."/>
            <person name="Hatakka A."/>
            <person name="Henrissat B."/>
            <person name="Hilden K."/>
            <person name="Kuo R."/>
            <person name="Labutti K."/>
            <person name="Lipzen A."/>
            <person name="Makela M.R."/>
            <person name="Sandor L."/>
            <person name="Spatafora J.W."/>
            <person name="Grigoriev I.V."/>
            <person name="Hibbett D.S."/>
        </authorList>
    </citation>
    <scope>NUCLEOTIDE SEQUENCE [LARGE SCALE GENOMIC DNA]</scope>
    <source>
        <strain evidence="7 8">3A-2</strain>
    </source>
</reference>
<comment type="similarity">
    <text evidence="4 5">Belongs to the kynureninase family.</text>
</comment>
<feature type="binding site" evidence="4">
    <location>
        <position position="314"/>
    </location>
    <ligand>
        <name>pyridoxal 5'-phosphate</name>
        <dbReference type="ChEBI" id="CHEBI:597326"/>
    </ligand>
</feature>
<dbReference type="Gene3D" id="3.90.1150.10">
    <property type="entry name" value="Aspartate Aminotransferase, domain 1"/>
    <property type="match status" value="1"/>
</dbReference>
<evidence type="ECO:0000256" key="2">
    <source>
        <dbReference type="ARBA" id="ARBA00022801"/>
    </source>
</evidence>
<dbReference type="AlphaFoldDB" id="A0A8E2DSS6"/>